<dbReference type="VEuPathDB" id="FungiDB:FOXG_09593"/>
<evidence type="ECO:0000313" key="2">
    <source>
        <dbReference type="Proteomes" id="UP000009097"/>
    </source>
</evidence>
<dbReference type="RefSeq" id="XP_018246937.1">
    <property type="nucleotide sequence ID" value="XM_018388810.1"/>
</dbReference>
<dbReference type="AlphaFoldDB" id="A0A0J9WPE5"/>
<dbReference type="Proteomes" id="UP000009097">
    <property type="component" value="Unassembled WGS sequence"/>
</dbReference>
<reference evidence="1" key="1">
    <citation type="submission" date="2007-04" db="EMBL/GenBank/DDBJ databases">
        <authorList>
            <consortium name="The Broad Institute Genome Sequencing Platform"/>
            <person name="Birren B."/>
            <person name="Lander E."/>
            <person name="Galagan J."/>
            <person name="Nusbaum C."/>
            <person name="Devon K."/>
            <person name="Ma L.-J."/>
            <person name="Jaffe D."/>
            <person name="Butler J."/>
            <person name="Alvarez P."/>
            <person name="Gnerre S."/>
            <person name="Grabherr M."/>
            <person name="Kleber M."/>
            <person name="Mauceli E."/>
            <person name="Brockman W."/>
            <person name="MacCallum I.A."/>
            <person name="Young S."/>
            <person name="LaButti K."/>
            <person name="DeCaprio D."/>
            <person name="Crawford M."/>
            <person name="Koehrsen M."/>
            <person name="Engels R."/>
            <person name="Montgomery P."/>
            <person name="Pearson M."/>
            <person name="Howarth C."/>
            <person name="Larson L."/>
            <person name="White J."/>
            <person name="O'Leary S."/>
            <person name="Kodira C."/>
            <person name="Zeng Q."/>
            <person name="Yandava C."/>
            <person name="Alvarado L."/>
            <person name="Kistler C."/>
            <person name="Shim W.-B."/>
            <person name="Kang S."/>
            <person name="Woloshuk C."/>
        </authorList>
    </citation>
    <scope>NUCLEOTIDE SEQUENCE</scope>
    <source>
        <strain evidence="1">4287</strain>
    </source>
</reference>
<proteinExistence type="predicted"/>
<gene>
    <name evidence="1" type="ORF">FOXG_09593</name>
</gene>
<dbReference type="KEGG" id="fox:FOXG_09593"/>
<organism evidence="1 2">
    <name type="scientific">Fusarium oxysporum f. sp. lycopersici (strain 4287 / CBS 123668 / FGSC 9935 / NRRL 34936)</name>
    <name type="common">Fusarium vascular wilt of tomato</name>
    <dbReference type="NCBI Taxonomy" id="426428"/>
    <lineage>
        <taxon>Eukaryota</taxon>
        <taxon>Fungi</taxon>
        <taxon>Dikarya</taxon>
        <taxon>Ascomycota</taxon>
        <taxon>Pezizomycotina</taxon>
        <taxon>Sordariomycetes</taxon>
        <taxon>Hypocreomycetidae</taxon>
        <taxon>Hypocreales</taxon>
        <taxon>Nectriaceae</taxon>
        <taxon>Fusarium</taxon>
        <taxon>Fusarium oxysporum species complex</taxon>
    </lineage>
</organism>
<name>A0A0J9WPE5_FUSO4</name>
<sequence length="142" mass="16274">MANRDLFYFYAPTWDYPPEGPIKLGNVISSVKKPHIPLIHSPPTEETGVFKTEKKKVQYTTEKLRSGKFSILTKFLSVLGFGVDIGAEVERMLVLHLCRRIDELTTSVMRKYSSLRPWRPLSLFQRQNISRIVSNLGMFANG</sequence>
<dbReference type="EMBL" id="DS231707">
    <property type="protein sequence ID" value="KNB08892.1"/>
    <property type="molecule type" value="Genomic_DNA"/>
</dbReference>
<dbReference type="OrthoDB" id="4500473at2759"/>
<accession>A0A0J9WPE5</accession>
<evidence type="ECO:0000313" key="1">
    <source>
        <dbReference type="EMBL" id="KNB08892.1"/>
    </source>
</evidence>
<dbReference type="GeneID" id="28951142"/>
<reference evidence="1" key="2">
    <citation type="journal article" date="2010" name="Nature">
        <title>Comparative genomics reveals mobile pathogenicity chromosomes in Fusarium.</title>
        <authorList>
            <person name="Ma L.J."/>
            <person name="van der Does H.C."/>
            <person name="Borkovich K.A."/>
            <person name="Coleman J.J."/>
            <person name="Daboussi M.J."/>
            <person name="Di Pietro A."/>
            <person name="Dufresne M."/>
            <person name="Freitag M."/>
            <person name="Grabherr M."/>
            <person name="Henrissat B."/>
            <person name="Houterman P.M."/>
            <person name="Kang S."/>
            <person name="Shim W.B."/>
            <person name="Woloshuk C."/>
            <person name="Xie X."/>
            <person name="Xu J.R."/>
            <person name="Antoniw J."/>
            <person name="Baker S.E."/>
            <person name="Bluhm B.H."/>
            <person name="Breakspear A."/>
            <person name="Brown D.W."/>
            <person name="Butchko R.A."/>
            <person name="Chapman S."/>
            <person name="Coulson R."/>
            <person name="Coutinho P.M."/>
            <person name="Danchin E.G."/>
            <person name="Diener A."/>
            <person name="Gale L.R."/>
            <person name="Gardiner D.M."/>
            <person name="Goff S."/>
            <person name="Hammond-Kosack K.E."/>
            <person name="Hilburn K."/>
            <person name="Hua-Van A."/>
            <person name="Jonkers W."/>
            <person name="Kazan K."/>
            <person name="Kodira C.D."/>
            <person name="Koehrsen M."/>
            <person name="Kumar L."/>
            <person name="Lee Y.H."/>
            <person name="Li L."/>
            <person name="Manners J.M."/>
            <person name="Miranda-Saavedra D."/>
            <person name="Mukherjee M."/>
            <person name="Park G."/>
            <person name="Park J."/>
            <person name="Park S.Y."/>
            <person name="Proctor R.H."/>
            <person name="Regev A."/>
            <person name="Ruiz-Roldan M.C."/>
            <person name="Sain D."/>
            <person name="Sakthikumar S."/>
            <person name="Sykes S."/>
            <person name="Schwartz D.C."/>
            <person name="Turgeon B.G."/>
            <person name="Wapinski I."/>
            <person name="Yoder O."/>
            <person name="Young S."/>
            <person name="Zeng Q."/>
            <person name="Zhou S."/>
            <person name="Galagan J."/>
            <person name="Cuomo C.A."/>
            <person name="Kistler H.C."/>
            <person name="Rep M."/>
        </authorList>
    </citation>
    <scope>NUCLEOTIDE SEQUENCE [LARGE SCALE GENOMIC DNA]</scope>
    <source>
        <strain evidence="1">4287</strain>
    </source>
</reference>
<protein>
    <submittedName>
        <fullName evidence="1">Uncharacterized protein</fullName>
    </submittedName>
</protein>